<evidence type="ECO:0000259" key="2">
    <source>
        <dbReference type="Pfam" id="PF00561"/>
    </source>
</evidence>
<protein>
    <submittedName>
        <fullName evidence="3">Alpha/beta hydrolase</fullName>
    </submittedName>
</protein>
<proteinExistence type="predicted"/>
<sequence length="298" mass="33049">MMQPIGITGGAMRPDLSLPAQRVCHKPPRPSRGGFRYFCPMLLHHLDQGQGRPLVILHGLFGTLDNWQTLARRWATEAGLRVISVDLRNHGRSFHNPEHTYAVMAQDVLALFDHLQLGPDTTLMGHSMGGKVAMRLALDHPERLARLIVVDIAPRFSDMEHQDDILEGLHAVDLAAITNRQEADTALAQYVGNLGTRQFLLKNLYRKEDNSFAWRINLEVLAAQLPAVGEATIGEPFLKPALFIRGGKSNYITTDDKLHGIPALFPNSEVATVVDAGHWVHAEKPEEVFGLVKTFALS</sequence>
<dbReference type="PANTHER" id="PTHR46118">
    <property type="entry name" value="PROTEIN ABHD11"/>
    <property type="match status" value="1"/>
</dbReference>
<feature type="domain" description="AB hydrolase-1" evidence="2">
    <location>
        <begin position="53"/>
        <end position="285"/>
    </location>
</feature>
<keyword evidence="1 3" id="KW-0378">Hydrolase</keyword>
<evidence type="ECO:0000313" key="4">
    <source>
        <dbReference type="Proteomes" id="UP000637774"/>
    </source>
</evidence>
<dbReference type="Pfam" id="PF00561">
    <property type="entry name" value="Abhydrolase_1"/>
    <property type="match status" value="1"/>
</dbReference>
<name>A0ABQ1ZYV7_9BACT</name>
<dbReference type="InterPro" id="IPR000073">
    <property type="entry name" value="AB_hydrolase_1"/>
</dbReference>
<reference evidence="4" key="1">
    <citation type="journal article" date="2019" name="Int. J. Syst. Evol. Microbiol.">
        <title>The Global Catalogue of Microorganisms (GCM) 10K type strain sequencing project: providing services to taxonomists for standard genome sequencing and annotation.</title>
        <authorList>
            <consortium name="The Broad Institute Genomics Platform"/>
            <consortium name="The Broad Institute Genome Sequencing Center for Infectious Disease"/>
            <person name="Wu L."/>
            <person name="Ma J."/>
        </authorList>
    </citation>
    <scope>NUCLEOTIDE SEQUENCE [LARGE SCALE GENOMIC DNA]</scope>
    <source>
        <strain evidence="4">CGMCC 1.14966</strain>
    </source>
</reference>
<dbReference type="SUPFAM" id="SSF53474">
    <property type="entry name" value="alpha/beta-Hydrolases"/>
    <property type="match status" value="1"/>
</dbReference>
<evidence type="ECO:0000256" key="1">
    <source>
        <dbReference type="ARBA" id="ARBA00022801"/>
    </source>
</evidence>
<comment type="caution">
    <text evidence="3">The sequence shown here is derived from an EMBL/GenBank/DDBJ whole genome shotgun (WGS) entry which is preliminary data.</text>
</comment>
<dbReference type="GO" id="GO:0016787">
    <property type="term" value="F:hydrolase activity"/>
    <property type="evidence" value="ECO:0007669"/>
    <property type="project" value="UniProtKB-KW"/>
</dbReference>
<dbReference type="Gene3D" id="3.40.50.1820">
    <property type="entry name" value="alpha/beta hydrolase"/>
    <property type="match status" value="1"/>
</dbReference>
<dbReference type="PANTHER" id="PTHR46118:SF4">
    <property type="entry name" value="PROTEIN ABHD11"/>
    <property type="match status" value="1"/>
</dbReference>
<dbReference type="EMBL" id="BMGY01000007">
    <property type="protein sequence ID" value="GGH82791.1"/>
    <property type="molecule type" value="Genomic_DNA"/>
</dbReference>
<gene>
    <name evidence="3" type="ORF">GCM10011495_11550</name>
</gene>
<dbReference type="InterPro" id="IPR000639">
    <property type="entry name" value="Epox_hydrolase-like"/>
</dbReference>
<organism evidence="3 4">
    <name type="scientific">Hymenobacter frigidus</name>
    <dbReference type="NCBI Taxonomy" id="1524095"/>
    <lineage>
        <taxon>Bacteria</taxon>
        <taxon>Pseudomonadati</taxon>
        <taxon>Bacteroidota</taxon>
        <taxon>Cytophagia</taxon>
        <taxon>Cytophagales</taxon>
        <taxon>Hymenobacteraceae</taxon>
        <taxon>Hymenobacter</taxon>
    </lineage>
</organism>
<keyword evidence="4" id="KW-1185">Reference proteome</keyword>
<dbReference type="InterPro" id="IPR029058">
    <property type="entry name" value="AB_hydrolase_fold"/>
</dbReference>
<dbReference type="PRINTS" id="PR00111">
    <property type="entry name" value="ABHYDROLASE"/>
</dbReference>
<dbReference type="PRINTS" id="PR00412">
    <property type="entry name" value="EPOXHYDRLASE"/>
</dbReference>
<accession>A0ABQ1ZYV7</accession>
<evidence type="ECO:0000313" key="3">
    <source>
        <dbReference type="EMBL" id="GGH82791.1"/>
    </source>
</evidence>
<dbReference type="Proteomes" id="UP000637774">
    <property type="component" value="Unassembled WGS sequence"/>
</dbReference>